<proteinExistence type="predicted"/>
<dbReference type="Gene3D" id="2.60.40.1190">
    <property type="match status" value="1"/>
</dbReference>
<protein>
    <submittedName>
        <fullName evidence="4">Protein with DOMON-like ligand-binding domain protein</fullName>
    </submittedName>
</protein>
<evidence type="ECO:0000313" key="4">
    <source>
        <dbReference type="EMBL" id="HCY81480.1"/>
    </source>
</evidence>
<dbReference type="SUPFAM" id="SSF49344">
    <property type="entry name" value="CBD9-like"/>
    <property type="match status" value="1"/>
</dbReference>
<dbReference type="GO" id="GO:0004553">
    <property type="term" value="F:hydrolase activity, hydrolyzing O-glycosyl compounds"/>
    <property type="evidence" value="ECO:0007669"/>
    <property type="project" value="InterPro"/>
</dbReference>
<dbReference type="AlphaFoldDB" id="A0A3D6BQF0"/>
<dbReference type="Proteomes" id="UP000263268">
    <property type="component" value="Unassembled WGS sequence"/>
</dbReference>
<dbReference type="Pfam" id="PF06452">
    <property type="entry name" value="CBM9_1"/>
    <property type="match status" value="1"/>
</dbReference>
<keyword evidence="1" id="KW-0732">Signal</keyword>
<comment type="caution">
    <text evidence="4">The sequence shown here is derived from an EMBL/GenBank/DDBJ whole genome shotgun (WGS) entry which is preliminary data.</text>
</comment>
<gene>
    <name evidence="4" type="ORF">DHV22_07720</name>
</gene>
<feature type="domain" description="Carbohydrate-binding" evidence="2">
    <location>
        <begin position="36"/>
        <end position="191"/>
    </location>
</feature>
<reference evidence="4 5" key="1">
    <citation type="journal article" date="2018" name="Nat. Biotechnol.">
        <title>A standardized bacterial taxonomy based on genome phylogeny substantially revises the tree of life.</title>
        <authorList>
            <person name="Parks D.H."/>
            <person name="Chuvochina M."/>
            <person name="Waite D.W."/>
            <person name="Rinke C."/>
            <person name="Skarshewski A."/>
            <person name="Chaumeil P.A."/>
            <person name="Hugenholtz P."/>
        </authorList>
    </citation>
    <scope>NUCLEOTIDE SEQUENCE [LARGE SCALE GENOMIC DNA]</scope>
    <source>
        <strain evidence="4">UBA10227</strain>
    </source>
</reference>
<dbReference type="GO" id="GO:0030246">
    <property type="term" value="F:carbohydrate binding"/>
    <property type="evidence" value="ECO:0007669"/>
    <property type="project" value="InterPro"/>
</dbReference>
<name>A0A3D6BQF0_9FLAO</name>
<dbReference type="Pfam" id="PF19313">
    <property type="entry name" value="DUF5916"/>
    <property type="match status" value="1"/>
</dbReference>
<organism evidence="4 5">
    <name type="scientific">Xanthomarina gelatinilytica</name>
    <dbReference type="NCBI Taxonomy" id="1137281"/>
    <lineage>
        <taxon>Bacteria</taxon>
        <taxon>Pseudomonadati</taxon>
        <taxon>Bacteroidota</taxon>
        <taxon>Flavobacteriia</taxon>
        <taxon>Flavobacteriales</taxon>
        <taxon>Flavobacteriaceae</taxon>
        <taxon>Xanthomarina</taxon>
    </lineage>
</organism>
<evidence type="ECO:0000313" key="5">
    <source>
        <dbReference type="Proteomes" id="UP000263268"/>
    </source>
</evidence>
<dbReference type="GO" id="GO:0016052">
    <property type="term" value="P:carbohydrate catabolic process"/>
    <property type="evidence" value="ECO:0007669"/>
    <property type="project" value="InterPro"/>
</dbReference>
<feature type="domain" description="DUF5916" evidence="3">
    <location>
        <begin position="228"/>
        <end position="805"/>
    </location>
</feature>
<dbReference type="InterPro" id="IPR010502">
    <property type="entry name" value="Carb-bd_dom_fam9"/>
</dbReference>
<sequence length="810" mass="92782">MKLFSFTLLFLILSVSLLAQEKKSLNIQRASIAPKIDGELNDPAWQDAELAENFIQFRPDVGVLENETQKTVVRVTYDNDAIYFGAYLYDNPDKIMKQFQSRDNFGINDFFAVVLNPNNDSQNDTEFFVFPTGNQADAILSPNIGEDFGWDAVWESAVKIVHDGWIVEMKIPYSALRFSNKKEHVWGLQFHRHFKTDRSQYSWNPINPEVGSTSLYHGEIIGIKDIQPPVRLMLYPYASTVISKKGDEDITDEYHMGMDLKYGITENFTLDATLIPDFSQVGYDDVELNLGPFEQQFSEQRQFFTEGVDLFTKGNLFYSRRVGNAPTGNPTLETNEIIPDYPDKVKTLNAFKVSGRTKNGLGIGLFNAITQKTYTTVKDTVTNGSREVLVEPLANYNIFVVDQQFNGNSSVSLINTNVTRNGHFRDANVTAALLDFANKKNTLGIDAAVKHSYLNLEDDNQSGFNTQFEIGKISGNYQYSIGHELADKNYDINDLGINFRNNYSIFSADFSYRIFEPVGNLINFSYNFWANYNMLYSPSTYTGKNIGGSISFQEKSILGYGGRFNYEMGKQYDYFEARTEGRYFIYENWVDASAWISSNYNKKYAYDANIGFGTMFEEGRDMFNFDFGISPRARFNDRFTLIYSLDFSNSNGGRGYIQNIGDDIVFGQRDRTTLVNTITGNYNFNVFHALSLSFRNYWSVVTYENQLYTLEDNGRLSTDDGYTLDDVNNPDVNFNTWNLDFGYSWQFAPGSMLTALYRNSLFDFSNASRDTYFNSVGNLFKQPIDHNFSIRVVYFIDYNHVKNIFNKKHS</sequence>
<dbReference type="CDD" id="cd09618">
    <property type="entry name" value="CBM9_like_2"/>
    <property type="match status" value="1"/>
</dbReference>
<dbReference type="EMBL" id="DPRK01000124">
    <property type="protein sequence ID" value="HCY81480.1"/>
    <property type="molecule type" value="Genomic_DNA"/>
</dbReference>
<evidence type="ECO:0000256" key="1">
    <source>
        <dbReference type="SAM" id="SignalP"/>
    </source>
</evidence>
<dbReference type="InterPro" id="IPR045670">
    <property type="entry name" value="DUF5916"/>
</dbReference>
<evidence type="ECO:0000259" key="2">
    <source>
        <dbReference type="Pfam" id="PF06452"/>
    </source>
</evidence>
<feature type="signal peptide" evidence="1">
    <location>
        <begin position="1"/>
        <end position="19"/>
    </location>
</feature>
<evidence type="ECO:0000259" key="3">
    <source>
        <dbReference type="Pfam" id="PF19313"/>
    </source>
</evidence>
<feature type="chain" id="PRO_5017575091" evidence="1">
    <location>
        <begin position="20"/>
        <end position="810"/>
    </location>
</feature>
<accession>A0A3D6BQF0</accession>